<keyword evidence="3" id="KW-0547">Nucleotide-binding</keyword>
<keyword evidence="5" id="KW-0460">Magnesium</keyword>
<keyword evidence="4" id="KW-0067">ATP-binding</keyword>
<evidence type="ECO:0000259" key="6">
    <source>
        <dbReference type="Pfam" id="PF03738"/>
    </source>
</evidence>
<gene>
    <name evidence="7" type="ORF">JN11_00441</name>
</gene>
<comment type="caution">
    <text evidence="7">The sequence shown here is derived from an EMBL/GenBank/DDBJ whole genome shotgun (WGS) entry which is preliminary data.</text>
</comment>
<feature type="domain" description="Glutathionylspermidine synthase pre-ATP-grasp-like" evidence="6">
    <location>
        <begin position="12"/>
        <end position="376"/>
    </location>
</feature>
<dbReference type="RefSeq" id="WP_144909161.1">
    <property type="nucleotide sequence ID" value="NZ_VLLI01000001.1"/>
</dbReference>
<dbReference type="GO" id="GO:0016874">
    <property type="term" value="F:ligase activity"/>
    <property type="evidence" value="ECO:0007669"/>
    <property type="project" value="UniProtKB-KW"/>
</dbReference>
<evidence type="ECO:0000256" key="5">
    <source>
        <dbReference type="ARBA" id="ARBA00022842"/>
    </source>
</evidence>
<proteinExistence type="predicted"/>
<evidence type="ECO:0000256" key="4">
    <source>
        <dbReference type="ARBA" id="ARBA00022840"/>
    </source>
</evidence>
<sequence length="378" mass="44160">MERIFTKPRNNWQQAVEALGFGFHTSDVAYWDESAYYTFSMEEITKLETITAELWDMCLQAVQYVIDHNLFDQFKIPKFIVPHIIDSWDNDAPAIYGRFDLCYDGHGEPKLLEFNADTPTSLFEASIVQWFWLKDFDEPKDQFNSLHEKLIAYWKYLIDYLYDDSLYFTCVKGILEDFTTTAYLQDCAMQAGITTEFIYIEDIGWDNNNHFFVDLNNKPIKNIFKLYPYEWMVNESFGQNLIIDKLKAIWIEPSWKMILSNKAILPILWQLFPYHKNLLPAYFTRSNLKNYVKKPLLSREGANITIVENEKLVASSEGEYGEEGFIFQELKKLPDFNGNFPVIGSWVIGQQPAGIGIRESNGLITDNLSRFIPHLILP</sequence>
<organism evidence="7 8">
    <name type="scientific">Mucilaginibacter frigoritolerans</name>
    <dbReference type="NCBI Taxonomy" id="652788"/>
    <lineage>
        <taxon>Bacteria</taxon>
        <taxon>Pseudomonadati</taxon>
        <taxon>Bacteroidota</taxon>
        <taxon>Sphingobacteriia</taxon>
        <taxon>Sphingobacteriales</taxon>
        <taxon>Sphingobacteriaceae</taxon>
        <taxon>Mucilaginibacter</taxon>
    </lineage>
</organism>
<keyword evidence="1" id="KW-0436">Ligase</keyword>
<evidence type="ECO:0000313" key="7">
    <source>
        <dbReference type="EMBL" id="TWJ04720.1"/>
    </source>
</evidence>
<evidence type="ECO:0000256" key="1">
    <source>
        <dbReference type="ARBA" id="ARBA00022598"/>
    </source>
</evidence>
<evidence type="ECO:0000256" key="2">
    <source>
        <dbReference type="ARBA" id="ARBA00022723"/>
    </source>
</evidence>
<dbReference type="Gene3D" id="3.30.1490.330">
    <property type="match status" value="1"/>
</dbReference>
<name>A0A562UFW1_9SPHI</name>
<dbReference type="Proteomes" id="UP000317010">
    <property type="component" value="Unassembled WGS sequence"/>
</dbReference>
<accession>A0A562UFW1</accession>
<dbReference type="InterPro" id="IPR016185">
    <property type="entry name" value="PreATP-grasp_dom_sf"/>
</dbReference>
<protein>
    <submittedName>
        <fullName evidence="7">Glutathionylspermidine synthase</fullName>
    </submittedName>
</protein>
<dbReference type="Pfam" id="PF03738">
    <property type="entry name" value="GSP_synth"/>
    <property type="match status" value="1"/>
</dbReference>
<dbReference type="SUPFAM" id="SSF52440">
    <property type="entry name" value="PreATP-grasp domain"/>
    <property type="match status" value="1"/>
</dbReference>
<reference evidence="7 8" key="1">
    <citation type="submission" date="2019-07" db="EMBL/GenBank/DDBJ databases">
        <title>Genomic Encyclopedia of Archaeal and Bacterial Type Strains, Phase II (KMG-II): from individual species to whole genera.</title>
        <authorList>
            <person name="Goeker M."/>
        </authorList>
    </citation>
    <scope>NUCLEOTIDE SEQUENCE [LARGE SCALE GENOMIC DNA]</scope>
    <source>
        <strain evidence="7 8">ATCC BAA-1854</strain>
    </source>
</reference>
<dbReference type="GO" id="GO:0005524">
    <property type="term" value="F:ATP binding"/>
    <property type="evidence" value="ECO:0007669"/>
    <property type="project" value="UniProtKB-KW"/>
</dbReference>
<keyword evidence="8" id="KW-1185">Reference proteome</keyword>
<evidence type="ECO:0000313" key="8">
    <source>
        <dbReference type="Proteomes" id="UP000317010"/>
    </source>
</evidence>
<dbReference type="InterPro" id="IPR005494">
    <property type="entry name" value="GSPS_pre-ATP-grasp-like_dom"/>
</dbReference>
<dbReference type="SUPFAM" id="SSF56059">
    <property type="entry name" value="Glutathione synthetase ATP-binding domain-like"/>
    <property type="match status" value="1"/>
</dbReference>
<dbReference type="EMBL" id="VLLI01000001">
    <property type="protein sequence ID" value="TWJ04720.1"/>
    <property type="molecule type" value="Genomic_DNA"/>
</dbReference>
<dbReference type="AlphaFoldDB" id="A0A562UFW1"/>
<dbReference type="GO" id="GO:0046872">
    <property type="term" value="F:metal ion binding"/>
    <property type="evidence" value="ECO:0007669"/>
    <property type="project" value="UniProtKB-KW"/>
</dbReference>
<dbReference type="OrthoDB" id="9765517at2"/>
<evidence type="ECO:0000256" key="3">
    <source>
        <dbReference type="ARBA" id="ARBA00022741"/>
    </source>
</evidence>
<keyword evidence="2" id="KW-0479">Metal-binding</keyword>